<gene>
    <name evidence="6" type="ORF">EXIGLDRAFT_766809</name>
</gene>
<dbReference type="EMBL" id="KV425967">
    <property type="protein sequence ID" value="KZV94785.1"/>
    <property type="molecule type" value="Genomic_DNA"/>
</dbReference>
<dbReference type="InParanoid" id="A0A165JFY8"/>
<dbReference type="GO" id="GO:0008270">
    <property type="term" value="F:zinc ion binding"/>
    <property type="evidence" value="ECO:0007669"/>
    <property type="project" value="UniProtKB-KW"/>
</dbReference>
<evidence type="ECO:0000313" key="6">
    <source>
        <dbReference type="EMBL" id="KZV94785.1"/>
    </source>
</evidence>
<name>A0A165JFY8_EXIGL</name>
<dbReference type="SUPFAM" id="SSF144232">
    <property type="entry name" value="HIT/MYND zinc finger-like"/>
    <property type="match status" value="1"/>
</dbReference>
<evidence type="ECO:0000256" key="2">
    <source>
        <dbReference type="ARBA" id="ARBA00022771"/>
    </source>
</evidence>
<feature type="domain" description="MYND-type" evidence="5">
    <location>
        <begin position="313"/>
        <end position="363"/>
    </location>
</feature>
<evidence type="ECO:0000313" key="7">
    <source>
        <dbReference type="Proteomes" id="UP000077266"/>
    </source>
</evidence>
<evidence type="ECO:0000259" key="5">
    <source>
        <dbReference type="PROSITE" id="PS50865"/>
    </source>
</evidence>
<keyword evidence="2 4" id="KW-0863">Zinc-finger</keyword>
<dbReference type="InterPro" id="IPR002893">
    <property type="entry name" value="Znf_MYND"/>
</dbReference>
<dbReference type="Proteomes" id="UP000077266">
    <property type="component" value="Unassembled WGS sequence"/>
</dbReference>
<dbReference type="PROSITE" id="PS50865">
    <property type="entry name" value="ZF_MYND_2"/>
    <property type="match status" value="1"/>
</dbReference>
<sequence>MAQAKRASEAVIKTFKSKCPDFLDAIMRLLMARHDHTEAGRIELSNWLSEDWTRCPKCASPLILEPSTTPFDVLYGECIRFAANVCLAKSDSHGHAAMRRTLWPLSMDQLFPFGARQGIDSLVAAASEHSPDSLSVIGLLLWRYRRPVFEEVMEPYNRLRLLKTSILELRRFVDLARPIVARTAQSAAPGARDAAIASVSHHHQAVGTFLYFLTLGPDAGPNDANVFARGSTGKLYRAVVDAIACFGDPQTSLKLHPGLTNIACVLYTEVDAVDRRDPPEYVLSHIQHSLQVHSDPYRNLWALGPRITKRRSCYCCDKSVHDIDSASRKAFPQCGKCRMVHYCSPECQRDDWKDPVHPHKVICDILSELSRFVTFDRTDVTIDQFAAACEEHAFPKERAVLLAKWICGRRWTDDDDDSDDDMPVAFKELLTNTIGAAEEEEGGSRGAMGQQTREVFESVGFPVHPATGIVYEPDSRDPERQLKALDLVAALRIL</sequence>
<keyword evidence="3" id="KW-0862">Zinc</keyword>
<dbReference type="Gene3D" id="6.10.140.2220">
    <property type="match status" value="1"/>
</dbReference>
<reference evidence="6 7" key="1">
    <citation type="journal article" date="2016" name="Mol. Biol. Evol.">
        <title>Comparative Genomics of Early-Diverging Mushroom-Forming Fungi Provides Insights into the Origins of Lignocellulose Decay Capabilities.</title>
        <authorList>
            <person name="Nagy L.G."/>
            <person name="Riley R."/>
            <person name="Tritt A."/>
            <person name="Adam C."/>
            <person name="Daum C."/>
            <person name="Floudas D."/>
            <person name="Sun H."/>
            <person name="Yadav J.S."/>
            <person name="Pangilinan J."/>
            <person name="Larsson K.H."/>
            <person name="Matsuura K."/>
            <person name="Barry K."/>
            <person name="Labutti K."/>
            <person name="Kuo R."/>
            <person name="Ohm R.A."/>
            <person name="Bhattacharya S.S."/>
            <person name="Shirouzu T."/>
            <person name="Yoshinaga Y."/>
            <person name="Martin F.M."/>
            <person name="Grigoriev I.V."/>
            <person name="Hibbett D.S."/>
        </authorList>
    </citation>
    <scope>NUCLEOTIDE SEQUENCE [LARGE SCALE GENOMIC DNA]</scope>
    <source>
        <strain evidence="6 7">HHB12029</strain>
    </source>
</reference>
<protein>
    <recommendedName>
        <fullName evidence="5">MYND-type domain-containing protein</fullName>
    </recommendedName>
</protein>
<evidence type="ECO:0000256" key="3">
    <source>
        <dbReference type="ARBA" id="ARBA00022833"/>
    </source>
</evidence>
<dbReference type="OrthoDB" id="2900813at2759"/>
<evidence type="ECO:0000256" key="4">
    <source>
        <dbReference type="PROSITE-ProRule" id="PRU00134"/>
    </source>
</evidence>
<dbReference type="AlphaFoldDB" id="A0A165JFY8"/>
<keyword evidence="1" id="KW-0479">Metal-binding</keyword>
<keyword evidence="7" id="KW-1185">Reference proteome</keyword>
<proteinExistence type="predicted"/>
<accession>A0A165JFY8</accession>
<dbReference type="Pfam" id="PF01753">
    <property type="entry name" value="zf-MYND"/>
    <property type="match status" value="1"/>
</dbReference>
<organism evidence="6 7">
    <name type="scientific">Exidia glandulosa HHB12029</name>
    <dbReference type="NCBI Taxonomy" id="1314781"/>
    <lineage>
        <taxon>Eukaryota</taxon>
        <taxon>Fungi</taxon>
        <taxon>Dikarya</taxon>
        <taxon>Basidiomycota</taxon>
        <taxon>Agaricomycotina</taxon>
        <taxon>Agaricomycetes</taxon>
        <taxon>Auriculariales</taxon>
        <taxon>Exidiaceae</taxon>
        <taxon>Exidia</taxon>
    </lineage>
</organism>
<evidence type="ECO:0000256" key="1">
    <source>
        <dbReference type="ARBA" id="ARBA00022723"/>
    </source>
</evidence>